<dbReference type="GO" id="GO:0006144">
    <property type="term" value="P:purine nucleobase metabolic process"/>
    <property type="evidence" value="ECO:0007669"/>
    <property type="project" value="TreeGrafter"/>
</dbReference>
<evidence type="ECO:0000313" key="13">
    <source>
        <dbReference type="EnsemblMetazoa" id="SCAU009007-PA"/>
    </source>
</evidence>
<keyword evidence="6 11" id="KW-0547">Nucleotide-binding</keyword>
<protein>
    <recommendedName>
        <fullName evidence="3 11">Adenosine kinase</fullName>
        <shortName evidence="11">AK</shortName>
        <ecNumber evidence="3 11">2.7.1.20</ecNumber>
    </recommendedName>
    <alternativeName>
        <fullName evidence="11">Adenosine 5'-phosphotransferase</fullName>
    </alternativeName>
</protein>
<dbReference type="InterPro" id="IPR029056">
    <property type="entry name" value="Ribokinase-like"/>
</dbReference>
<evidence type="ECO:0000259" key="12">
    <source>
        <dbReference type="Pfam" id="PF00294"/>
    </source>
</evidence>
<dbReference type="KEGG" id="scac:106094714"/>
<feature type="active site" description="Proton acceptor" evidence="10">
    <location>
        <position position="326"/>
    </location>
</feature>
<comment type="subcellular location">
    <subcellularLocation>
        <location evidence="11">Nucleus</location>
    </subcellularLocation>
</comment>
<dbReference type="EC" id="2.7.1.20" evidence="3 11"/>
<comment type="function">
    <text evidence="11">ATP dependent phosphorylation of adenosine and other related nucleoside analogs to monophosphate derivatives.</text>
</comment>
<dbReference type="Gene3D" id="3.40.1190.20">
    <property type="match status" value="1"/>
</dbReference>
<dbReference type="UniPathway" id="UPA00588">
    <property type="reaction ID" value="UER00659"/>
</dbReference>
<dbReference type="OrthoDB" id="432447at2759"/>
<dbReference type="FunFam" id="3.30.1110.10:FF:000001">
    <property type="entry name" value="Adenosine kinase a"/>
    <property type="match status" value="1"/>
</dbReference>
<dbReference type="Gene3D" id="3.30.1110.10">
    <property type="match status" value="1"/>
</dbReference>
<dbReference type="InterPro" id="IPR002173">
    <property type="entry name" value="Carboh/pur_kinase_PfkB_CS"/>
</dbReference>
<dbReference type="GO" id="GO:0044209">
    <property type="term" value="P:AMP salvage"/>
    <property type="evidence" value="ECO:0007669"/>
    <property type="project" value="UniProtKB-UniRule"/>
</dbReference>
<evidence type="ECO:0000256" key="7">
    <source>
        <dbReference type="ARBA" id="ARBA00022777"/>
    </source>
</evidence>
<evidence type="ECO:0000256" key="9">
    <source>
        <dbReference type="ARBA" id="ARBA00022842"/>
    </source>
</evidence>
<dbReference type="GO" id="GO:0005634">
    <property type="term" value="C:nucleus"/>
    <property type="evidence" value="ECO:0007669"/>
    <property type="project" value="UniProtKB-SubCell"/>
</dbReference>
<dbReference type="PANTHER" id="PTHR45769:SF3">
    <property type="entry name" value="ADENOSINE KINASE"/>
    <property type="match status" value="1"/>
</dbReference>
<accession>A0A1I8PKS1</accession>
<dbReference type="FunFam" id="3.40.1190.20:FF:000006">
    <property type="entry name" value="Adenosine kinase 2"/>
    <property type="match status" value="1"/>
</dbReference>
<comment type="subunit">
    <text evidence="11">Monomer.</text>
</comment>
<gene>
    <name evidence="13" type="primary">106094714</name>
</gene>
<dbReference type="GO" id="GO:0005524">
    <property type="term" value="F:ATP binding"/>
    <property type="evidence" value="ECO:0007669"/>
    <property type="project" value="UniProtKB-UniRule"/>
</dbReference>
<dbReference type="AlphaFoldDB" id="A0A1I8PKS1"/>
<evidence type="ECO:0000256" key="2">
    <source>
        <dbReference type="ARBA" id="ARBA00010688"/>
    </source>
</evidence>
<dbReference type="PANTHER" id="PTHR45769">
    <property type="entry name" value="ADENOSINE KINASE"/>
    <property type="match status" value="1"/>
</dbReference>
<dbReference type="GO" id="GO:0006169">
    <property type="term" value="P:adenosine salvage"/>
    <property type="evidence" value="ECO:0007669"/>
    <property type="project" value="UniProtKB-ARBA"/>
</dbReference>
<keyword evidence="14" id="KW-1185">Reference proteome</keyword>
<dbReference type="InterPro" id="IPR001805">
    <property type="entry name" value="Adenokinase"/>
</dbReference>
<name>A0A1I8PKS1_STOCA</name>
<organism evidence="13 14">
    <name type="scientific">Stomoxys calcitrans</name>
    <name type="common">Stable fly</name>
    <name type="synonym">Conops calcitrans</name>
    <dbReference type="NCBI Taxonomy" id="35570"/>
    <lineage>
        <taxon>Eukaryota</taxon>
        <taxon>Metazoa</taxon>
        <taxon>Ecdysozoa</taxon>
        <taxon>Arthropoda</taxon>
        <taxon>Hexapoda</taxon>
        <taxon>Insecta</taxon>
        <taxon>Pterygota</taxon>
        <taxon>Neoptera</taxon>
        <taxon>Endopterygota</taxon>
        <taxon>Diptera</taxon>
        <taxon>Brachycera</taxon>
        <taxon>Muscomorpha</taxon>
        <taxon>Muscoidea</taxon>
        <taxon>Muscidae</taxon>
        <taxon>Stomoxys</taxon>
    </lineage>
</organism>
<evidence type="ECO:0000256" key="11">
    <source>
        <dbReference type="RuleBase" id="RU368116"/>
    </source>
</evidence>
<dbReference type="InterPro" id="IPR011611">
    <property type="entry name" value="PfkB_dom"/>
</dbReference>
<reference evidence="13" key="1">
    <citation type="submission" date="2020-05" db="UniProtKB">
        <authorList>
            <consortium name="EnsemblMetazoa"/>
        </authorList>
    </citation>
    <scope>IDENTIFICATION</scope>
    <source>
        <strain evidence="13">USDA</strain>
    </source>
</reference>
<dbReference type="VEuPathDB" id="VectorBase:SCAU009007"/>
<evidence type="ECO:0000256" key="6">
    <source>
        <dbReference type="ARBA" id="ARBA00022741"/>
    </source>
</evidence>
<feature type="domain" description="Carbohydrate kinase PfkB" evidence="12">
    <location>
        <begin position="58"/>
        <end position="364"/>
    </location>
</feature>
<keyword evidence="9 11" id="KW-0460">Magnesium</keyword>
<keyword evidence="4 11" id="KW-0808">Transferase</keyword>
<evidence type="ECO:0000256" key="10">
    <source>
        <dbReference type="PIRSR" id="PIRSR601805-1"/>
    </source>
</evidence>
<dbReference type="PROSITE" id="PS00584">
    <property type="entry name" value="PFKB_KINASES_2"/>
    <property type="match status" value="1"/>
</dbReference>
<sequence length="372" mass="41810">MLVSQFTWNRTLLVAAVRKLISFSDFKNMHVLKEGVLVGCGNPLLDISANVGDDLLKKYDMKPNDAILAEEKHMPLYKELIEKYKAEYIAGGSVQNSLRVCQWILQKPKVATFFGCVGSDNYAKILEENATKDGLNVRYQYNQEVPTGTCAVLVTGTHRSLCANLAAANNFTLEHLQIPENKKLMEAADYYYISGFFLTVSPPSIMEVARHAHSHNRMFIMNLSAPFLSQFFKEPMMAALPYVDILFGNEQEVETFANEQGWETKDIKEIGRKMVALPKENTQRKRIVIITQGHLPVLLFKDGKISEFEVPQLSREQMVDTNGAGDAFVGGFLAQYVQKKSLDVCIRCGIWAAGQIIQRSGCTFEGKPTFEE</sequence>
<dbReference type="GO" id="GO:0005829">
    <property type="term" value="C:cytosol"/>
    <property type="evidence" value="ECO:0007669"/>
    <property type="project" value="TreeGrafter"/>
</dbReference>
<evidence type="ECO:0000256" key="4">
    <source>
        <dbReference type="ARBA" id="ARBA00022679"/>
    </source>
</evidence>
<comment type="catalytic activity">
    <reaction evidence="11">
        <text>adenosine + ATP = AMP + ADP + H(+)</text>
        <dbReference type="Rhea" id="RHEA:20824"/>
        <dbReference type="ChEBI" id="CHEBI:15378"/>
        <dbReference type="ChEBI" id="CHEBI:16335"/>
        <dbReference type="ChEBI" id="CHEBI:30616"/>
        <dbReference type="ChEBI" id="CHEBI:456215"/>
        <dbReference type="ChEBI" id="CHEBI:456216"/>
        <dbReference type="EC" id="2.7.1.20"/>
    </reaction>
</comment>
<dbReference type="PRINTS" id="PR00989">
    <property type="entry name" value="ADENOKINASE"/>
</dbReference>
<dbReference type="SUPFAM" id="SSF53613">
    <property type="entry name" value="Ribokinase-like"/>
    <property type="match status" value="1"/>
</dbReference>
<evidence type="ECO:0000256" key="8">
    <source>
        <dbReference type="ARBA" id="ARBA00022840"/>
    </source>
</evidence>
<evidence type="ECO:0000256" key="1">
    <source>
        <dbReference type="ARBA" id="ARBA00004801"/>
    </source>
</evidence>
<comment type="pathway">
    <text evidence="1 11">Purine metabolism; AMP biosynthesis via salvage pathway; AMP from adenosine: step 1/1.</text>
</comment>
<dbReference type="Proteomes" id="UP000095300">
    <property type="component" value="Unassembled WGS sequence"/>
</dbReference>
<evidence type="ECO:0000313" key="14">
    <source>
        <dbReference type="Proteomes" id="UP000095300"/>
    </source>
</evidence>
<comment type="cofactor">
    <cofactor evidence="11">
        <name>Mg(2+)</name>
        <dbReference type="ChEBI" id="CHEBI:18420"/>
    </cofactor>
    <text evidence="11">Binds 3 Mg(2+) ions per subunit.</text>
</comment>
<dbReference type="STRING" id="35570.A0A1I8PKS1"/>
<dbReference type="GO" id="GO:0004001">
    <property type="term" value="F:adenosine kinase activity"/>
    <property type="evidence" value="ECO:0007669"/>
    <property type="project" value="UniProtKB-UniRule"/>
</dbReference>
<evidence type="ECO:0000256" key="3">
    <source>
        <dbReference type="ARBA" id="ARBA00012119"/>
    </source>
</evidence>
<evidence type="ECO:0000256" key="5">
    <source>
        <dbReference type="ARBA" id="ARBA00022726"/>
    </source>
</evidence>
<proteinExistence type="inferred from homology"/>
<keyword evidence="7 11" id="KW-0418">Kinase</keyword>
<dbReference type="EnsemblMetazoa" id="SCAU009007-RA">
    <property type="protein sequence ID" value="SCAU009007-PA"/>
    <property type="gene ID" value="SCAU009007"/>
</dbReference>
<dbReference type="CDD" id="cd01168">
    <property type="entry name" value="adenosine_kinase"/>
    <property type="match status" value="1"/>
</dbReference>
<comment type="similarity">
    <text evidence="2 11">Belongs to the carbohydrate kinase PfkB family.</text>
</comment>
<dbReference type="Pfam" id="PF00294">
    <property type="entry name" value="PfkB"/>
    <property type="match status" value="1"/>
</dbReference>
<keyword evidence="11" id="KW-0539">Nucleus</keyword>
<keyword evidence="8 11" id="KW-0067">ATP-binding</keyword>
<keyword evidence="5 11" id="KW-0660">Purine salvage</keyword>